<dbReference type="GO" id="GO:0005524">
    <property type="term" value="F:ATP binding"/>
    <property type="evidence" value="ECO:0007669"/>
    <property type="project" value="InterPro"/>
</dbReference>
<sequence length="329" mass="37587">MAYNNTSHGSLHALFEASFQKLNDAVTSDTSTVSHKAHCDRVEKHLLSGLSIIGAGDKPADAEFIQHNRPPVQAPSDELTQRHILVGGRHEDLYHFLSIPQYEEHLKYLGNTDFHSYLDIFDELNTEQKHLADGGSRQIVVTRAGCVLQWEHCPSWIIIDDPKIDTTRLLDYGIVIFSCNFLKRRYQESLAFEYFCHTRVALGDSAAKMIRRGNVERPNAVLHSNYRSQVNQNIAVVILDESHYCRNDQSLYFDAVKSLKYHHLFMLSGTPMFNCSEDIMRQSRLMPGGGLFTSKEHYKALFYSDEQQQHPTGPPLQLFNRLYQGLMVA</sequence>
<dbReference type="VEuPathDB" id="FungiDB:FMAN_01351"/>
<name>A0A1L7SEX9_FUSMA</name>
<dbReference type="RefSeq" id="XP_041676690.1">
    <property type="nucleotide sequence ID" value="XM_041833786.1"/>
</dbReference>
<dbReference type="SUPFAM" id="SSF52540">
    <property type="entry name" value="P-loop containing nucleoside triphosphate hydrolases"/>
    <property type="match status" value="1"/>
</dbReference>
<evidence type="ECO:0000259" key="3">
    <source>
        <dbReference type="Pfam" id="PF00176"/>
    </source>
</evidence>
<dbReference type="AlphaFoldDB" id="A0A1L7SEX9"/>
<dbReference type="Proteomes" id="UP000184255">
    <property type="component" value="Unassembled WGS sequence"/>
</dbReference>
<keyword evidence="5" id="KW-1185">Reference proteome</keyword>
<dbReference type="EMBL" id="FCQH01000001">
    <property type="protein sequence ID" value="CVK84230.1"/>
    <property type="molecule type" value="Genomic_DNA"/>
</dbReference>
<dbReference type="InterPro" id="IPR027417">
    <property type="entry name" value="P-loop_NTPase"/>
</dbReference>
<protein>
    <recommendedName>
        <fullName evidence="3">SNF2 N-terminal domain-containing protein</fullName>
    </recommendedName>
</protein>
<evidence type="ECO:0000313" key="4">
    <source>
        <dbReference type="EMBL" id="CVK84230.1"/>
    </source>
</evidence>
<accession>A0A1L7SEX9</accession>
<reference evidence="5" key="1">
    <citation type="journal article" date="2016" name="Genome Biol. Evol.">
        <title>Comparative 'omics' of the Fusarium fujikuroi species complex highlights differences in genetic potential and metabolite synthesis.</title>
        <authorList>
            <person name="Niehaus E.-M."/>
            <person name="Muensterkoetter M."/>
            <person name="Proctor R.H."/>
            <person name="Brown D.W."/>
            <person name="Sharon A."/>
            <person name="Idan Y."/>
            <person name="Oren-Young L."/>
            <person name="Sieber C.M."/>
            <person name="Novak O."/>
            <person name="Pencik A."/>
            <person name="Tarkowska D."/>
            <person name="Hromadova K."/>
            <person name="Freeman S."/>
            <person name="Maymon M."/>
            <person name="Elazar M."/>
            <person name="Youssef S.A."/>
            <person name="El-Shabrawy E.S.M."/>
            <person name="Shalaby A.B.A."/>
            <person name="Houterman P."/>
            <person name="Brock N.L."/>
            <person name="Burkhardt I."/>
            <person name="Tsavkelova E.A."/>
            <person name="Dickschat J.S."/>
            <person name="Galuszka P."/>
            <person name="Gueldener U."/>
            <person name="Tudzynski B."/>
        </authorList>
    </citation>
    <scope>NUCLEOTIDE SEQUENCE [LARGE SCALE GENOMIC DNA]</scope>
    <source>
        <strain evidence="5">MRC7560</strain>
    </source>
</reference>
<comment type="caution">
    <text evidence="4">The sequence shown here is derived from an EMBL/GenBank/DDBJ whole genome shotgun (WGS) entry which is preliminary data.</text>
</comment>
<organism evidence="4 5">
    <name type="scientific">Fusarium mangiferae</name>
    <name type="common">Mango malformation disease fungus</name>
    <dbReference type="NCBI Taxonomy" id="192010"/>
    <lineage>
        <taxon>Eukaryota</taxon>
        <taxon>Fungi</taxon>
        <taxon>Dikarya</taxon>
        <taxon>Ascomycota</taxon>
        <taxon>Pezizomycotina</taxon>
        <taxon>Sordariomycetes</taxon>
        <taxon>Hypocreomycetidae</taxon>
        <taxon>Hypocreales</taxon>
        <taxon>Nectriaceae</taxon>
        <taxon>Fusarium</taxon>
        <taxon>Fusarium fujikuroi species complex</taxon>
    </lineage>
</organism>
<dbReference type="InterPro" id="IPR038718">
    <property type="entry name" value="SNF2-like_sf"/>
</dbReference>
<dbReference type="InterPro" id="IPR000330">
    <property type="entry name" value="SNF2_N"/>
</dbReference>
<gene>
    <name evidence="4" type="ORF">FMAN_01351</name>
</gene>
<keyword evidence="2" id="KW-0067">ATP-binding</keyword>
<evidence type="ECO:0000313" key="5">
    <source>
        <dbReference type="Proteomes" id="UP000184255"/>
    </source>
</evidence>
<feature type="domain" description="SNF2 N-terminal" evidence="3">
    <location>
        <begin position="168"/>
        <end position="281"/>
    </location>
</feature>
<proteinExistence type="predicted"/>
<keyword evidence="1" id="KW-0547">Nucleotide-binding</keyword>
<dbReference type="Pfam" id="PF00176">
    <property type="entry name" value="SNF2-rel_dom"/>
    <property type="match status" value="1"/>
</dbReference>
<evidence type="ECO:0000256" key="1">
    <source>
        <dbReference type="ARBA" id="ARBA00022741"/>
    </source>
</evidence>
<dbReference type="GeneID" id="65080623"/>
<dbReference type="Gene3D" id="3.40.50.10810">
    <property type="entry name" value="Tandem AAA-ATPase domain"/>
    <property type="match status" value="1"/>
</dbReference>
<evidence type="ECO:0000256" key="2">
    <source>
        <dbReference type="ARBA" id="ARBA00022840"/>
    </source>
</evidence>